<evidence type="ECO:0000256" key="2">
    <source>
        <dbReference type="ARBA" id="ARBA00022801"/>
    </source>
</evidence>
<dbReference type="Gene3D" id="3.40.50.1820">
    <property type="entry name" value="alpha/beta hydrolase"/>
    <property type="match status" value="1"/>
</dbReference>
<sequence>MSQPPTKSGTIPFKIPKYSVPCVTYYKIFGGLACGAPPVVIVHGSPGAGHEYLLSFADLWTRHGLPVVFYDQIGCGSSTRLPQTAGDGEFWRESLFIDELDNLLDHLDLRGGFHLLGQSWGGMLVGAYAARRPRGLRRVVIASGLASWELSIKGIEMRTGEMDEATREVPRRCEEEGDLDSEAYKEAVMAFSKRFVCRDDPLPELLLPALKNLGEDTNVYGTMIGPSIHIPTGSLLGWTSIPALSQITAPTLVYNGEYDTSHDIAQVPYFEGIPKVRWVTFANAGHMCHVEREVREKVLKTVGEFLRQGGE</sequence>
<dbReference type="GO" id="GO:0006508">
    <property type="term" value="P:proteolysis"/>
    <property type="evidence" value="ECO:0007669"/>
    <property type="project" value="InterPro"/>
</dbReference>
<dbReference type="PRINTS" id="PR00793">
    <property type="entry name" value="PROAMNOPTASE"/>
</dbReference>
<gene>
    <name evidence="4" type="ORF">HYALB_00005777</name>
</gene>
<comment type="caution">
    <text evidence="4">The sequence shown here is derived from an EMBL/GenBank/DDBJ whole genome shotgun (WGS) entry which is preliminary data.</text>
</comment>
<organism evidence="4 5">
    <name type="scientific">Hymenoscyphus albidus</name>
    <dbReference type="NCBI Taxonomy" id="595503"/>
    <lineage>
        <taxon>Eukaryota</taxon>
        <taxon>Fungi</taxon>
        <taxon>Dikarya</taxon>
        <taxon>Ascomycota</taxon>
        <taxon>Pezizomycotina</taxon>
        <taxon>Leotiomycetes</taxon>
        <taxon>Helotiales</taxon>
        <taxon>Helotiaceae</taxon>
        <taxon>Hymenoscyphus</taxon>
    </lineage>
</organism>
<dbReference type="AlphaFoldDB" id="A0A9N9Q6L6"/>
<dbReference type="OrthoDB" id="190201at2759"/>
<dbReference type="EMBL" id="CAJVRM010000203">
    <property type="protein sequence ID" value="CAG8977069.1"/>
    <property type="molecule type" value="Genomic_DNA"/>
</dbReference>
<name>A0A9N9Q6L6_9HELO</name>
<dbReference type="InterPro" id="IPR000073">
    <property type="entry name" value="AB_hydrolase_1"/>
</dbReference>
<feature type="domain" description="AB hydrolase-1" evidence="3">
    <location>
        <begin position="37"/>
        <end position="291"/>
    </location>
</feature>
<dbReference type="SUPFAM" id="SSF53474">
    <property type="entry name" value="alpha/beta-Hydrolases"/>
    <property type="match status" value="1"/>
</dbReference>
<dbReference type="PIRSF" id="PIRSF005539">
    <property type="entry name" value="Pept_S33_TRI_F1"/>
    <property type="match status" value="1"/>
</dbReference>
<comment type="similarity">
    <text evidence="1">Belongs to the peptidase S33 family.</text>
</comment>
<keyword evidence="2" id="KW-0378">Hydrolase</keyword>
<dbReference type="InterPro" id="IPR002410">
    <property type="entry name" value="Peptidase_S33"/>
</dbReference>
<accession>A0A9N9Q6L6</accession>
<proteinExistence type="inferred from homology"/>
<keyword evidence="5" id="KW-1185">Reference proteome</keyword>
<dbReference type="Pfam" id="PF00561">
    <property type="entry name" value="Abhydrolase_1"/>
    <property type="match status" value="1"/>
</dbReference>
<dbReference type="GO" id="GO:0008233">
    <property type="term" value="F:peptidase activity"/>
    <property type="evidence" value="ECO:0007669"/>
    <property type="project" value="InterPro"/>
</dbReference>
<dbReference type="InterPro" id="IPR050228">
    <property type="entry name" value="Carboxylesterase_BioH"/>
</dbReference>
<dbReference type="Proteomes" id="UP000701801">
    <property type="component" value="Unassembled WGS sequence"/>
</dbReference>
<evidence type="ECO:0000313" key="4">
    <source>
        <dbReference type="EMBL" id="CAG8977069.1"/>
    </source>
</evidence>
<dbReference type="NCBIfam" id="TIGR01250">
    <property type="entry name" value="pro_imino_pep_2"/>
    <property type="match status" value="1"/>
</dbReference>
<reference evidence="4" key="1">
    <citation type="submission" date="2021-07" db="EMBL/GenBank/DDBJ databases">
        <authorList>
            <person name="Durling M."/>
        </authorList>
    </citation>
    <scope>NUCLEOTIDE SEQUENCE</scope>
</reference>
<dbReference type="PANTHER" id="PTHR43194">
    <property type="entry name" value="HYDROLASE ALPHA/BETA FOLD FAMILY"/>
    <property type="match status" value="1"/>
</dbReference>
<dbReference type="InterPro" id="IPR005945">
    <property type="entry name" value="Pro_imino_pep"/>
</dbReference>
<protein>
    <recommendedName>
        <fullName evidence="3">AB hydrolase-1 domain-containing protein</fullName>
    </recommendedName>
</protein>
<evidence type="ECO:0000256" key="1">
    <source>
        <dbReference type="ARBA" id="ARBA00010088"/>
    </source>
</evidence>
<evidence type="ECO:0000313" key="5">
    <source>
        <dbReference type="Proteomes" id="UP000701801"/>
    </source>
</evidence>
<dbReference type="PANTHER" id="PTHR43194:SF2">
    <property type="entry name" value="PEROXISOMAL MEMBRANE PROTEIN LPX1"/>
    <property type="match status" value="1"/>
</dbReference>
<evidence type="ECO:0000259" key="3">
    <source>
        <dbReference type="Pfam" id="PF00561"/>
    </source>
</evidence>
<dbReference type="InterPro" id="IPR029058">
    <property type="entry name" value="AB_hydrolase_fold"/>
</dbReference>